<dbReference type="InterPro" id="IPR050905">
    <property type="entry name" value="Plant_NBS-LRR"/>
</dbReference>
<evidence type="ECO:0000256" key="4">
    <source>
        <dbReference type="ARBA" id="ARBA00022821"/>
    </source>
</evidence>
<dbReference type="InterPro" id="IPR027417">
    <property type="entry name" value="P-loop_NTPase"/>
</dbReference>
<evidence type="ECO:0000256" key="7">
    <source>
        <dbReference type="ARBA" id="ARBA00023242"/>
    </source>
</evidence>
<dbReference type="Gene3D" id="3.80.10.10">
    <property type="entry name" value="Ribonuclease Inhibitor"/>
    <property type="match status" value="2"/>
</dbReference>
<protein>
    <recommendedName>
        <fullName evidence="13">HTH myb-type domain-containing protein</fullName>
    </recommendedName>
</protein>
<dbReference type="SUPFAM" id="SSF52058">
    <property type="entry name" value="L domain-like"/>
    <property type="match status" value="1"/>
</dbReference>
<dbReference type="GO" id="GO:0006952">
    <property type="term" value="P:defense response"/>
    <property type="evidence" value="ECO:0007669"/>
    <property type="project" value="UniProtKB-KW"/>
</dbReference>
<evidence type="ECO:0000313" key="12">
    <source>
        <dbReference type="Proteomes" id="UP001372338"/>
    </source>
</evidence>
<dbReference type="AlphaFoldDB" id="A0AAN9HSB5"/>
<feature type="compositionally biased region" description="Polar residues" evidence="8">
    <location>
        <begin position="1216"/>
        <end position="1228"/>
    </location>
</feature>
<dbReference type="GO" id="GO:0005634">
    <property type="term" value="C:nucleus"/>
    <property type="evidence" value="ECO:0007669"/>
    <property type="project" value="UniProtKB-SubCell"/>
</dbReference>
<keyword evidence="6" id="KW-0804">Transcription</keyword>
<dbReference type="InterPro" id="IPR055414">
    <property type="entry name" value="LRR_R13L4/SHOC2-like"/>
</dbReference>
<keyword evidence="3" id="KW-0547">Nucleotide-binding</keyword>
<feature type="compositionally biased region" description="Basic and acidic residues" evidence="8">
    <location>
        <begin position="1192"/>
        <end position="1214"/>
    </location>
</feature>
<dbReference type="InterPro" id="IPR057135">
    <property type="entry name" value="At4g27190-like_LRR"/>
</dbReference>
<dbReference type="NCBIfam" id="TIGR01557">
    <property type="entry name" value="myb_SHAQKYF"/>
    <property type="match status" value="1"/>
</dbReference>
<name>A0AAN9HSB5_CROPI</name>
<dbReference type="InterPro" id="IPR042197">
    <property type="entry name" value="Apaf_helical"/>
</dbReference>
<gene>
    <name evidence="11" type="ORF">RIF29_42352</name>
</gene>
<evidence type="ECO:0000256" key="3">
    <source>
        <dbReference type="ARBA" id="ARBA00022741"/>
    </source>
</evidence>
<dbReference type="InterPro" id="IPR006447">
    <property type="entry name" value="Myb_dom_plants"/>
</dbReference>
<dbReference type="SUPFAM" id="SSF52540">
    <property type="entry name" value="P-loop containing nucleoside triphosphate hydrolases"/>
    <property type="match status" value="1"/>
</dbReference>
<keyword evidence="12" id="KW-1185">Reference proteome</keyword>
<evidence type="ECO:0000313" key="11">
    <source>
        <dbReference type="EMBL" id="KAK7247469.1"/>
    </source>
</evidence>
<comment type="subcellular location">
    <subcellularLocation>
        <location evidence="1">Nucleus</location>
    </subcellularLocation>
</comment>
<evidence type="ECO:0008006" key="13">
    <source>
        <dbReference type="Google" id="ProtNLM"/>
    </source>
</evidence>
<dbReference type="InterPro" id="IPR009057">
    <property type="entry name" value="Homeodomain-like_sf"/>
</dbReference>
<dbReference type="Pfam" id="PF23247">
    <property type="entry name" value="LRR_RPS2"/>
    <property type="match status" value="1"/>
</dbReference>
<reference evidence="11 12" key="1">
    <citation type="submission" date="2024-01" db="EMBL/GenBank/DDBJ databases">
        <title>The genomes of 5 underutilized Papilionoideae crops provide insights into root nodulation and disease resistanc.</title>
        <authorList>
            <person name="Yuan L."/>
        </authorList>
    </citation>
    <scope>NUCLEOTIDE SEQUENCE [LARGE SCALE GENOMIC DNA]</scope>
    <source>
        <strain evidence="11">ZHUSHIDOU_FW_LH</strain>
        <tissue evidence="11">Leaf</tissue>
    </source>
</reference>
<evidence type="ECO:0000256" key="2">
    <source>
        <dbReference type="ARBA" id="ARBA00022737"/>
    </source>
</evidence>
<evidence type="ECO:0000256" key="5">
    <source>
        <dbReference type="ARBA" id="ARBA00023015"/>
    </source>
</evidence>
<dbReference type="PANTHER" id="PTHR33463">
    <property type="entry name" value="NB-ARC DOMAIN-CONTAINING PROTEIN-RELATED"/>
    <property type="match status" value="1"/>
</dbReference>
<dbReference type="GO" id="GO:0000166">
    <property type="term" value="F:nucleotide binding"/>
    <property type="evidence" value="ECO:0007669"/>
    <property type="project" value="UniProtKB-KW"/>
</dbReference>
<keyword evidence="5" id="KW-0805">Transcription regulation</keyword>
<dbReference type="Gene3D" id="1.10.8.430">
    <property type="entry name" value="Helical domain of apoptotic protease-activating factors"/>
    <property type="match status" value="1"/>
</dbReference>
<dbReference type="InterPro" id="IPR032675">
    <property type="entry name" value="LRR_dom_sf"/>
</dbReference>
<feature type="region of interest" description="Disordered" evidence="8">
    <location>
        <begin position="1168"/>
        <end position="1243"/>
    </location>
</feature>
<evidence type="ECO:0000259" key="9">
    <source>
        <dbReference type="Pfam" id="PF23247"/>
    </source>
</evidence>
<evidence type="ECO:0000256" key="8">
    <source>
        <dbReference type="SAM" id="MobiDB-lite"/>
    </source>
</evidence>
<comment type="caution">
    <text evidence="11">The sequence shown here is derived from an EMBL/GenBank/DDBJ whole genome shotgun (WGS) entry which is preliminary data.</text>
</comment>
<dbReference type="Pfam" id="PF23598">
    <property type="entry name" value="LRR_14"/>
    <property type="match status" value="1"/>
</dbReference>
<organism evidence="11 12">
    <name type="scientific">Crotalaria pallida</name>
    <name type="common">Smooth rattlebox</name>
    <name type="synonym">Crotalaria striata</name>
    <dbReference type="NCBI Taxonomy" id="3830"/>
    <lineage>
        <taxon>Eukaryota</taxon>
        <taxon>Viridiplantae</taxon>
        <taxon>Streptophyta</taxon>
        <taxon>Embryophyta</taxon>
        <taxon>Tracheophyta</taxon>
        <taxon>Spermatophyta</taxon>
        <taxon>Magnoliopsida</taxon>
        <taxon>eudicotyledons</taxon>
        <taxon>Gunneridae</taxon>
        <taxon>Pentapetalae</taxon>
        <taxon>rosids</taxon>
        <taxon>fabids</taxon>
        <taxon>Fabales</taxon>
        <taxon>Fabaceae</taxon>
        <taxon>Papilionoideae</taxon>
        <taxon>50 kb inversion clade</taxon>
        <taxon>genistoids sensu lato</taxon>
        <taxon>core genistoids</taxon>
        <taxon>Crotalarieae</taxon>
        <taxon>Crotalaria</taxon>
    </lineage>
</organism>
<dbReference type="Proteomes" id="UP001372338">
    <property type="component" value="Unassembled WGS sequence"/>
</dbReference>
<dbReference type="PANTHER" id="PTHR33463:SF179">
    <property type="entry name" value="NB-ARC DOMAIN-CONTAINING PROTEIN"/>
    <property type="match status" value="1"/>
</dbReference>
<feature type="compositionally biased region" description="Basic and acidic residues" evidence="8">
    <location>
        <begin position="1173"/>
        <end position="1183"/>
    </location>
</feature>
<evidence type="ECO:0000256" key="1">
    <source>
        <dbReference type="ARBA" id="ARBA00004123"/>
    </source>
</evidence>
<feature type="compositionally biased region" description="Basic and acidic residues" evidence="8">
    <location>
        <begin position="1229"/>
        <end position="1243"/>
    </location>
</feature>
<feature type="domain" description="Disease resistance protein At4g27190-like leucine-rich repeats" evidence="9">
    <location>
        <begin position="697"/>
        <end position="798"/>
    </location>
</feature>
<feature type="domain" description="Disease resistance R13L4/SHOC-2-like LRR" evidence="10">
    <location>
        <begin position="432"/>
        <end position="619"/>
    </location>
</feature>
<dbReference type="GO" id="GO:0003677">
    <property type="term" value="F:DNA binding"/>
    <property type="evidence" value="ECO:0007669"/>
    <property type="project" value="InterPro"/>
</dbReference>
<evidence type="ECO:0000256" key="6">
    <source>
        <dbReference type="ARBA" id="ARBA00023163"/>
    </source>
</evidence>
<dbReference type="EMBL" id="JAYWIO010000008">
    <property type="protein sequence ID" value="KAK7247469.1"/>
    <property type="molecule type" value="Genomic_DNA"/>
</dbReference>
<keyword evidence="4" id="KW-0611">Plant defense</keyword>
<accession>A0AAN9HSB5</accession>
<keyword evidence="2" id="KW-0677">Repeat</keyword>
<evidence type="ECO:0000259" key="10">
    <source>
        <dbReference type="Pfam" id="PF23598"/>
    </source>
</evidence>
<proteinExistence type="predicted"/>
<sequence length="1243" mass="142017">MIEGRKVFISLLLSYPVRLLHDDSNLVYDSHMNDLISKGMQLRYVEGLVPNEILSDVKKGKRSIINDDVIPESILNLALDLAVDHLIQTLLSKHVHAHGIKYIRLSTRSHIEKRAAMFRIKEALADKQAMLENHNVLQGVLSIYASRYESQVENQVRQEVNQLLQLPMIQDNEILCTQNIEAAMSSKSYLVLLADSDGDEMLDPRKVGLSKTQLSETKDHLLPWQVFCHHVGSEVVCSSSTIQTIAVRIVEECRGHLLAIAFVAKWLKNVQDFKLWELALHKMHSTSPSYDILKFHGSLSRIMINTFINFIWDGLSKTQKHCLVRCLFIPRIKDMTNDHALMDDWISSLFMEAKEAENNMRELINHSVFLHVKADGDNKYIWLPEETYEMLQSLHNLNPMLIKKVGLGLTEVTEPHNNEPWPSAVQIELAHNNLSELPESPNWPDLTVLALQGNVDLTKISPLFFVNVPLLRILDLSYTSVRELPTSFYHLEQLRELYLKGCECFTKLPPEIGRLQKLEKLHLEETQIIHLPIEFKELTNMQSLTLYFYEYRGKKKKPYSCSTIIPHGVISKLKGLRHLSIDVNPDDERWHENVQVILPEIVGLECLQTLSLYEPESKLLKLIPTRILQVDFRFIVGSHTQRIISGIPAAVDVKFKQSERSLKFIKGLDVPFEIKTLLKHSKALFLDRHMAIKNLTEFEMMNLKRLRVCILAECKEMQTIVDGRHSCDNSDMLPHLLFLSVSHMKKLRSIWEGPPSPCCFFGMLRSLTLQSCPRLMTLFSLDFLGNLSLLKELIIKDCPKLSTLISHEISELKLDFFLPKLSKLLLVHLPELTSISNGIYIGPSLKEIGFYGCQKLCSLSRKELSSQVLTVIRGETKWWKGLDWSKEVWGKEDPLPMLNSIFSPINEEADILTQLAIYNHDDIDDGTATYEMVDHIGAKNMGSKYMEPQDSLQLLAVRDMTANPDSLQATSSAECPDDISFYYVSSQHHDRQYRDSLFVSQTLGDNVSSKIHSTTFVSHPRESDDTSGGPYLFSDVLSFPENVIVQRDQVKKSAGFGEWLKQLNDDSLHPNDSVAESIQKARQVCQQQQQHIPYEKVVDVQKPGSTAPQTKHRIQWTPELHETFVVAVNRLGGSERATPHAIFNLMKVEGLADEGLTLNHVKSHLQKYRASRFKPEKSERTPEKSIQQIKSPDMDERMRMELQKVLDEQLKGKGIDSSSPLEEQNFKTSNEEHDKFGDKSSSI</sequence>
<dbReference type="SUPFAM" id="SSF46689">
    <property type="entry name" value="Homeodomain-like"/>
    <property type="match status" value="1"/>
</dbReference>
<keyword evidence="7" id="KW-0539">Nucleus</keyword>
<dbReference type="Gene3D" id="1.10.10.60">
    <property type="entry name" value="Homeodomain-like"/>
    <property type="match status" value="1"/>
</dbReference>